<dbReference type="AlphaFoldDB" id="A0A5E7NAZ2"/>
<proteinExistence type="predicted"/>
<evidence type="ECO:0000313" key="2">
    <source>
        <dbReference type="Proteomes" id="UP000326067"/>
    </source>
</evidence>
<organism evidence="1 2">
    <name type="scientific">Pseudomonas fluorescens</name>
    <dbReference type="NCBI Taxonomy" id="294"/>
    <lineage>
        <taxon>Bacteria</taxon>
        <taxon>Pseudomonadati</taxon>
        <taxon>Pseudomonadota</taxon>
        <taxon>Gammaproteobacteria</taxon>
        <taxon>Pseudomonadales</taxon>
        <taxon>Pseudomonadaceae</taxon>
        <taxon>Pseudomonas</taxon>
    </lineage>
</organism>
<sequence length="77" mass="7761">MAKITVNTSGNGTVISAYTSGAGGPYPTYSITVKPDDNSGDLSVSTPGDPRLKVGDKVSFTISDGAAGRLLGNVTKI</sequence>
<reference evidence="1 2" key="1">
    <citation type="submission" date="2019-09" db="EMBL/GenBank/DDBJ databases">
        <authorList>
            <person name="Chandra G."/>
            <person name="Truman W A."/>
        </authorList>
    </citation>
    <scope>NUCLEOTIDE SEQUENCE [LARGE SCALE GENOMIC DNA]</scope>
    <source>
        <strain evidence="1">PS847</strain>
    </source>
</reference>
<name>A0A5E7NAZ2_PSEFL</name>
<protein>
    <submittedName>
        <fullName evidence="1">Uncharacterized protein</fullName>
    </submittedName>
</protein>
<accession>A0A5E7NAZ2</accession>
<dbReference type="RefSeq" id="WP_150638083.1">
    <property type="nucleotide sequence ID" value="NZ_CABVIC010000005.1"/>
</dbReference>
<dbReference type="EMBL" id="CABVIC010000005">
    <property type="protein sequence ID" value="VVP33700.1"/>
    <property type="molecule type" value="Genomic_DNA"/>
</dbReference>
<gene>
    <name evidence="1" type="ORF">PS847_04482</name>
</gene>
<dbReference type="Proteomes" id="UP000326067">
    <property type="component" value="Unassembled WGS sequence"/>
</dbReference>
<evidence type="ECO:0000313" key="1">
    <source>
        <dbReference type="EMBL" id="VVP33700.1"/>
    </source>
</evidence>